<organism evidence="3 4">
    <name type="scientific">Planococcus chinensis</name>
    <dbReference type="NCBI Taxonomy" id="272917"/>
    <lineage>
        <taxon>Bacteria</taxon>
        <taxon>Bacillati</taxon>
        <taxon>Bacillota</taxon>
        <taxon>Bacilli</taxon>
        <taxon>Bacillales</taxon>
        <taxon>Caryophanaceae</taxon>
        <taxon>Planococcus</taxon>
    </lineage>
</organism>
<dbReference type="Pfam" id="PF08327">
    <property type="entry name" value="AHSA1"/>
    <property type="match status" value="1"/>
</dbReference>
<proteinExistence type="inferred from homology"/>
<comment type="caution">
    <text evidence="3">The sequence shown here is derived from an EMBL/GenBank/DDBJ whole genome shotgun (WGS) entry which is preliminary data.</text>
</comment>
<dbReference type="InterPro" id="IPR023393">
    <property type="entry name" value="START-like_dom_sf"/>
</dbReference>
<feature type="domain" description="Activator of Hsp90 ATPase homologue 1/2-like C-terminal" evidence="2">
    <location>
        <begin position="27"/>
        <end position="163"/>
    </location>
</feature>
<sequence length="166" mass="19151">MSVNKGSNETVTRSEGLELVMERFFMAPRELVFAAYTEPDHIKNWWGPNGWMTTNYQMDVRPGGIWHYCMRSPEGEEAWGKSVYQEVTAPERLVYLDNFSDENGNDVEGYADMRITVDFIEEGNGTRLVSRTLFANEEEMKKVMDMGAVEGMTETFDRLEQYLNGM</sequence>
<gene>
    <name evidence="3" type="ORF">ACFSDB_09675</name>
</gene>
<name>A0ABW4QHY0_9BACL</name>
<comment type="similarity">
    <text evidence="1">Belongs to the AHA1 family.</text>
</comment>
<protein>
    <submittedName>
        <fullName evidence="3">SRPBCC domain-containing protein</fullName>
    </submittedName>
</protein>
<evidence type="ECO:0000313" key="3">
    <source>
        <dbReference type="EMBL" id="MFD1863202.1"/>
    </source>
</evidence>
<dbReference type="InterPro" id="IPR013538">
    <property type="entry name" value="ASHA1/2-like_C"/>
</dbReference>
<dbReference type="EMBL" id="JBHUFW010000005">
    <property type="protein sequence ID" value="MFD1863202.1"/>
    <property type="molecule type" value="Genomic_DNA"/>
</dbReference>
<reference evidence="4" key="1">
    <citation type="journal article" date="2019" name="Int. J. Syst. Evol. Microbiol.">
        <title>The Global Catalogue of Microorganisms (GCM) 10K type strain sequencing project: providing services to taxonomists for standard genome sequencing and annotation.</title>
        <authorList>
            <consortium name="The Broad Institute Genomics Platform"/>
            <consortium name="The Broad Institute Genome Sequencing Center for Infectious Disease"/>
            <person name="Wu L."/>
            <person name="Ma J."/>
        </authorList>
    </citation>
    <scope>NUCLEOTIDE SEQUENCE [LARGE SCALE GENOMIC DNA]</scope>
    <source>
        <strain evidence="4">CGMCC 1.15475</strain>
    </source>
</reference>
<evidence type="ECO:0000256" key="1">
    <source>
        <dbReference type="ARBA" id="ARBA00006817"/>
    </source>
</evidence>
<dbReference type="Proteomes" id="UP001597273">
    <property type="component" value="Unassembled WGS sequence"/>
</dbReference>
<keyword evidence="4" id="KW-1185">Reference proteome</keyword>
<accession>A0ABW4QHY0</accession>
<dbReference type="SUPFAM" id="SSF55961">
    <property type="entry name" value="Bet v1-like"/>
    <property type="match status" value="1"/>
</dbReference>
<evidence type="ECO:0000313" key="4">
    <source>
        <dbReference type="Proteomes" id="UP001597273"/>
    </source>
</evidence>
<dbReference type="RefSeq" id="WP_204892094.1">
    <property type="nucleotide sequence ID" value="NZ_JBHUFW010000005.1"/>
</dbReference>
<dbReference type="Gene3D" id="3.30.530.20">
    <property type="match status" value="1"/>
</dbReference>
<evidence type="ECO:0000259" key="2">
    <source>
        <dbReference type="Pfam" id="PF08327"/>
    </source>
</evidence>